<keyword evidence="2" id="KW-1185">Reference proteome</keyword>
<sequence length="194" mass="21802">MSSDIGRLSRRLGATTDQSIASSMDVSLKEAIVENLTLGERLEAEAEAESPESLLKRMLSIKSVVTTSSSFAQKHLCRIYQIRSRFRVAFGRVKYGTGGHFFTLRNFKLHANEIKELEINPSELIIGMSHTLAVLHWHTKIDAMDIEFVIGSSPAAGKKLWNSEYGEGDATGQRLASNLLLDFRWLKPTAWVYW</sequence>
<accession>A0AAE0KG41</accession>
<proteinExistence type="predicted"/>
<evidence type="ECO:0000313" key="1">
    <source>
        <dbReference type="EMBL" id="KAK3375846.1"/>
    </source>
</evidence>
<dbReference type="Proteomes" id="UP001287356">
    <property type="component" value="Unassembled WGS sequence"/>
</dbReference>
<reference evidence="1" key="1">
    <citation type="journal article" date="2023" name="Mol. Phylogenet. Evol.">
        <title>Genome-scale phylogeny and comparative genomics of the fungal order Sordariales.</title>
        <authorList>
            <person name="Hensen N."/>
            <person name="Bonometti L."/>
            <person name="Westerberg I."/>
            <person name="Brannstrom I.O."/>
            <person name="Guillou S."/>
            <person name="Cros-Aarteil S."/>
            <person name="Calhoun S."/>
            <person name="Haridas S."/>
            <person name="Kuo A."/>
            <person name="Mondo S."/>
            <person name="Pangilinan J."/>
            <person name="Riley R."/>
            <person name="LaButti K."/>
            <person name="Andreopoulos B."/>
            <person name="Lipzen A."/>
            <person name="Chen C."/>
            <person name="Yan M."/>
            <person name="Daum C."/>
            <person name="Ng V."/>
            <person name="Clum A."/>
            <person name="Steindorff A."/>
            <person name="Ohm R.A."/>
            <person name="Martin F."/>
            <person name="Silar P."/>
            <person name="Natvig D.O."/>
            <person name="Lalanne C."/>
            <person name="Gautier V."/>
            <person name="Ament-Velasquez S.L."/>
            <person name="Kruys A."/>
            <person name="Hutchinson M.I."/>
            <person name="Powell A.J."/>
            <person name="Barry K."/>
            <person name="Miller A.N."/>
            <person name="Grigoriev I.V."/>
            <person name="Debuchy R."/>
            <person name="Gladieux P."/>
            <person name="Hiltunen Thoren M."/>
            <person name="Johannesson H."/>
        </authorList>
    </citation>
    <scope>NUCLEOTIDE SEQUENCE</scope>
    <source>
        <strain evidence="1">CBS 958.72</strain>
    </source>
</reference>
<dbReference type="PANTHER" id="PTHR40780">
    <property type="entry name" value="DUF3669 DOMAIN-CONTAINING PROTEIN"/>
    <property type="match status" value="1"/>
</dbReference>
<protein>
    <submittedName>
        <fullName evidence="1">Uncharacterized protein</fullName>
    </submittedName>
</protein>
<organism evidence="1 2">
    <name type="scientific">Lasiosphaeria ovina</name>
    <dbReference type="NCBI Taxonomy" id="92902"/>
    <lineage>
        <taxon>Eukaryota</taxon>
        <taxon>Fungi</taxon>
        <taxon>Dikarya</taxon>
        <taxon>Ascomycota</taxon>
        <taxon>Pezizomycotina</taxon>
        <taxon>Sordariomycetes</taxon>
        <taxon>Sordariomycetidae</taxon>
        <taxon>Sordariales</taxon>
        <taxon>Lasiosphaeriaceae</taxon>
        <taxon>Lasiosphaeria</taxon>
    </lineage>
</organism>
<dbReference type="PANTHER" id="PTHR40780:SF2">
    <property type="entry name" value="DUF3669 DOMAIN-CONTAINING PROTEIN"/>
    <property type="match status" value="1"/>
</dbReference>
<evidence type="ECO:0000313" key="2">
    <source>
        <dbReference type="Proteomes" id="UP001287356"/>
    </source>
</evidence>
<dbReference type="AlphaFoldDB" id="A0AAE0KG41"/>
<name>A0AAE0KG41_9PEZI</name>
<comment type="caution">
    <text evidence="1">The sequence shown here is derived from an EMBL/GenBank/DDBJ whole genome shotgun (WGS) entry which is preliminary data.</text>
</comment>
<dbReference type="EMBL" id="JAULSN010000003">
    <property type="protein sequence ID" value="KAK3375846.1"/>
    <property type="molecule type" value="Genomic_DNA"/>
</dbReference>
<reference evidence="1" key="2">
    <citation type="submission" date="2023-06" db="EMBL/GenBank/DDBJ databases">
        <authorList>
            <consortium name="Lawrence Berkeley National Laboratory"/>
            <person name="Haridas S."/>
            <person name="Hensen N."/>
            <person name="Bonometti L."/>
            <person name="Westerberg I."/>
            <person name="Brannstrom I.O."/>
            <person name="Guillou S."/>
            <person name="Cros-Aarteil S."/>
            <person name="Calhoun S."/>
            <person name="Kuo A."/>
            <person name="Mondo S."/>
            <person name="Pangilinan J."/>
            <person name="Riley R."/>
            <person name="Labutti K."/>
            <person name="Andreopoulos B."/>
            <person name="Lipzen A."/>
            <person name="Chen C."/>
            <person name="Yanf M."/>
            <person name="Daum C."/>
            <person name="Ng V."/>
            <person name="Clum A."/>
            <person name="Steindorff A."/>
            <person name="Ohm R."/>
            <person name="Martin F."/>
            <person name="Silar P."/>
            <person name="Natvig D."/>
            <person name="Lalanne C."/>
            <person name="Gautier V."/>
            <person name="Ament-Velasquez S.L."/>
            <person name="Kruys A."/>
            <person name="Hutchinson M.I."/>
            <person name="Powell A.J."/>
            <person name="Barry K."/>
            <person name="Miller A.N."/>
            <person name="Grigoriev I.V."/>
            <person name="Debuchy R."/>
            <person name="Gladieux P."/>
            <person name="Thoren M.H."/>
            <person name="Johannesson H."/>
        </authorList>
    </citation>
    <scope>NUCLEOTIDE SEQUENCE</scope>
    <source>
        <strain evidence="1">CBS 958.72</strain>
    </source>
</reference>
<gene>
    <name evidence="1" type="ORF">B0T24DRAFT_591545</name>
</gene>